<dbReference type="GO" id="GO:0005524">
    <property type="term" value="F:ATP binding"/>
    <property type="evidence" value="ECO:0007669"/>
    <property type="project" value="UniProtKB-KW"/>
</dbReference>
<organism evidence="8 9">
    <name type="scientific">Phenylobacterium montanum</name>
    <dbReference type="NCBI Taxonomy" id="2823693"/>
    <lineage>
        <taxon>Bacteria</taxon>
        <taxon>Pseudomonadati</taxon>
        <taxon>Pseudomonadota</taxon>
        <taxon>Alphaproteobacteria</taxon>
        <taxon>Caulobacterales</taxon>
        <taxon>Caulobacteraceae</taxon>
        <taxon>Phenylobacterium</taxon>
    </lineage>
</organism>
<comment type="similarity">
    <text evidence="1 6">Belongs to the carbohydrate kinase PfkB family.</text>
</comment>
<dbReference type="PROSITE" id="PS00584">
    <property type="entry name" value="PFKB_KINASES_2"/>
    <property type="match status" value="1"/>
</dbReference>
<dbReference type="Gene3D" id="3.40.1190.20">
    <property type="match status" value="1"/>
</dbReference>
<dbReference type="FunFam" id="3.40.1190.20:FF:000001">
    <property type="entry name" value="Phosphofructokinase"/>
    <property type="match status" value="1"/>
</dbReference>
<dbReference type="PROSITE" id="PS00583">
    <property type="entry name" value="PFKB_KINASES_1"/>
    <property type="match status" value="1"/>
</dbReference>
<dbReference type="KEGG" id="caul:KCG34_17720"/>
<dbReference type="InterPro" id="IPR002173">
    <property type="entry name" value="Carboh/pur_kinase_PfkB_CS"/>
</dbReference>
<dbReference type="RefSeq" id="WP_211936949.1">
    <property type="nucleotide sequence ID" value="NZ_CP073078.1"/>
</dbReference>
<dbReference type="CDD" id="cd01164">
    <property type="entry name" value="FruK_PfkB_like"/>
    <property type="match status" value="1"/>
</dbReference>
<dbReference type="InterPro" id="IPR017583">
    <property type="entry name" value="Tagatose/fructose_Pkinase"/>
</dbReference>
<keyword evidence="5" id="KW-0067">ATP-binding</keyword>
<proteinExistence type="inferred from homology"/>
<evidence type="ECO:0000313" key="9">
    <source>
        <dbReference type="Proteomes" id="UP000676409"/>
    </source>
</evidence>
<accession>A0A975ITI3</accession>
<reference evidence="8" key="1">
    <citation type="submission" date="2021-04" db="EMBL/GenBank/DDBJ databases">
        <title>The complete genome sequence of Caulobacter sp. S6.</title>
        <authorList>
            <person name="Tang Y."/>
            <person name="Ouyang W."/>
            <person name="Liu Q."/>
            <person name="Huang B."/>
            <person name="Guo Z."/>
            <person name="Lei P."/>
        </authorList>
    </citation>
    <scope>NUCLEOTIDE SEQUENCE</scope>
    <source>
        <strain evidence="8">S6</strain>
    </source>
</reference>
<keyword evidence="2 6" id="KW-0808">Transferase</keyword>
<dbReference type="PIRSF" id="PIRSF000535">
    <property type="entry name" value="1PFK/6PFK/LacC"/>
    <property type="match status" value="1"/>
</dbReference>
<dbReference type="SUPFAM" id="SSF53613">
    <property type="entry name" value="Ribokinase-like"/>
    <property type="match status" value="1"/>
</dbReference>
<dbReference type="GO" id="GO:0005829">
    <property type="term" value="C:cytosol"/>
    <property type="evidence" value="ECO:0007669"/>
    <property type="project" value="TreeGrafter"/>
</dbReference>
<dbReference type="PANTHER" id="PTHR46566">
    <property type="entry name" value="1-PHOSPHOFRUCTOKINASE-RELATED"/>
    <property type="match status" value="1"/>
</dbReference>
<dbReference type="EMBL" id="CP073078">
    <property type="protein sequence ID" value="QUD86897.1"/>
    <property type="molecule type" value="Genomic_DNA"/>
</dbReference>
<evidence type="ECO:0000256" key="1">
    <source>
        <dbReference type="ARBA" id="ARBA00010688"/>
    </source>
</evidence>
<dbReference type="InterPro" id="IPR029056">
    <property type="entry name" value="Ribokinase-like"/>
</dbReference>
<evidence type="ECO:0000256" key="3">
    <source>
        <dbReference type="ARBA" id="ARBA00022741"/>
    </source>
</evidence>
<dbReference type="NCBIfam" id="TIGR03168">
    <property type="entry name" value="1-PFK"/>
    <property type="match status" value="1"/>
</dbReference>
<dbReference type="AlphaFoldDB" id="A0A975ITI3"/>
<protein>
    <recommendedName>
        <fullName evidence="6">Phosphofructokinase</fullName>
    </recommendedName>
</protein>
<evidence type="ECO:0000256" key="6">
    <source>
        <dbReference type="PIRNR" id="PIRNR000535"/>
    </source>
</evidence>
<dbReference type="GO" id="GO:0003872">
    <property type="term" value="F:6-phosphofructokinase activity"/>
    <property type="evidence" value="ECO:0007669"/>
    <property type="project" value="TreeGrafter"/>
</dbReference>
<evidence type="ECO:0000256" key="5">
    <source>
        <dbReference type="ARBA" id="ARBA00022840"/>
    </source>
</evidence>
<evidence type="ECO:0000313" key="8">
    <source>
        <dbReference type="EMBL" id="QUD86897.1"/>
    </source>
</evidence>
<keyword evidence="9" id="KW-1185">Reference proteome</keyword>
<evidence type="ECO:0000256" key="4">
    <source>
        <dbReference type="ARBA" id="ARBA00022777"/>
    </source>
</evidence>
<gene>
    <name evidence="8" type="ORF">KCG34_17720</name>
</gene>
<dbReference type="PANTHER" id="PTHR46566:SF2">
    <property type="entry name" value="ATP-DEPENDENT 6-PHOSPHOFRUCTOKINASE ISOZYME 2"/>
    <property type="match status" value="1"/>
</dbReference>
<evidence type="ECO:0000259" key="7">
    <source>
        <dbReference type="Pfam" id="PF00294"/>
    </source>
</evidence>
<sequence length="319" mass="32791">MTSIATLTMNPAVDVSAEVELIEPVRKLRCQHEHRDPGGGGVNVARVVHRLGGKVVAVYPAGGPAGDVLKRLVEGDGVESRVITIAGDTREDFNVTERASGQQYRFVLPGPSLSGWECRSCLEAFAVLADEAGLICASGSLPPGAPTDFYAQVARMAAERGARLALDTSGHALKAALGPGVFLIKPSIGELRDLVDAPLEDLDAMIGACQGLVDRGAARIVALTLGAEGALLVTAGQVLRAPPLPVKPVSTVGAGDSFLGAMIFALSLGHDLEEAFRHGVAGGSAALLAEGSDLCRREDVLGFLPDVAIGAVRPTAAAP</sequence>
<keyword evidence="3" id="KW-0547">Nucleotide-binding</keyword>
<dbReference type="Pfam" id="PF00294">
    <property type="entry name" value="PfkB"/>
    <property type="match status" value="1"/>
</dbReference>
<feature type="domain" description="Carbohydrate kinase PfkB" evidence="7">
    <location>
        <begin position="13"/>
        <end position="295"/>
    </location>
</feature>
<dbReference type="InterPro" id="IPR011611">
    <property type="entry name" value="PfkB_dom"/>
</dbReference>
<evidence type="ECO:0000256" key="2">
    <source>
        <dbReference type="ARBA" id="ARBA00022679"/>
    </source>
</evidence>
<name>A0A975ITI3_9CAUL</name>
<keyword evidence="4" id="KW-0418">Kinase</keyword>
<dbReference type="Proteomes" id="UP000676409">
    <property type="component" value="Chromosome"/>
</dbReference>